<name>A0A4U3MDQ2_9ACTN</name>
<dbReference type="Pfam" id="PF03852">
    <property type="entry name" value="Vsr"/>
    <property type="match status" value="1"/>
</dbReference>
<keyword evidence="5" id="KW-0234">DNA repair</keyword>
<dbReference type="InterPro" id="IPR004603">
    <property type="entry name" value="DNA_mismatch_endonuc_vsr"/>
</dbReference>
<evidence type="ECO:0000256" key="6">
    <source>
        <dbReference type="ARBA" id="ARBA00029466"/>
    </source>
</evidence>
<comment type="similarity">
    <text evidence="6">Belongs to the Vsr family.</text>
</comment>
<dbReference type="OrthoDB" id="9801520at2"/>
<evidence type="ECO:0000256" key="3">
    <source>
        <dbReference type="ARBA" id="ARBA00022763"/>
    </source>
</evidence>
<evidence type="ECO:0000256" key="1">
    <source>
        <dbReference type="ARBA" id="ARBA00022722"/>
    </source>
</evidence>
<keyword evidence="1" id="KW-0540">Nuclease</keyword>
<dbReference type="Gene3D" id="3.40.960.10">
    <property type="entry name" value="VSR Endonuclease"/>
    <property type="match status" value="1"/>
</dbReference>
<dbReference type="NCBIfam" id="TIGR00632">
    <property type="entry name" value="vsr"/>
    <property type="match status" value="1"/>
</dbReference>
<organism evidence="7 8">
    <name type="scientific">Herbidospora galbida</name>
    <dbReference type="NCBI Taxonomy" id="2575442"/>
    <lineage>
        <taxon>Bacteria</taxon>
        <taxon>Bacillati</taxon>
        <taxon>Actinomycetota</taxon>
        <taxon>Actinomycetes</taxon>
        <taxon>Streptosporangiales</taxon>
        <taxon>Streptosporangiaceae</taxon>
        <taxon>Herbidospora</taxon>
    </lineage>
</organism>
<dbReference type="GO" id="GO:0004519">
    <property type="term" value="F:endonuclease activity"/>
    <property type="evidence" value="ECO:0007669"/>
    <property type="project" value="UniProtKB-KW"/>
</dbReference>
<dbReference type="SUPFAM" id="SSF52980">
    <property type="entry name" value="Restriction endonuclease-like"/>
    <property type="match status" value="1"/>
</dbReference>
<accession>A0A4U3MDQ2</accession>
<keyword evidence="2 7" id="KW-0255">Endonuclease</keyword>
<dbReference type="AlphaFoldDB" id="A0A4U3MDQ2"/>
<dbReference type="EMBL" id="SZQA01000025">
    <property type="protein sequence ID" value="TKK85826.1"/>
    <property type="molecule type" value="Genomic_DNA"/>
</dbReference>
<evidence type="ECO:0000313" key="8">
    <source>
        <dbReference type="Proteomes" id="UP000308705"/>
    </source>
</evidence>
<gene>
    <name evidence="7" type="ORF">FDA94_24555</name>
</gene>
<evidence type="ECO:0000256" key="4">
    <source>
        <dbReference type="ARBA" id="ARBA00022801"/>
    </source>
</evidence>
<dbReference type="CDD" id="cd00221">
    <property type="entry name" value="Vsr"/>
    <property type="match status" value="1"/>
</dbReference>
<proteinExistence type="inferred from homology"/>
<reference evidence="7 8" key="1">
    <citation type="submission" date="2019-04" db="EMBL/GenBank/DDBJ databases">
        <title>Herbidospora sp. NEAU-GS14.nov., a novel actinomycete isolated from soil.</title>
        <authorList>
            <person name="Han L."/>
        </authorList>
    </citation>
    <scope>NUCLEOTIDE SEQUENCE [LARGE SCALE GENOMIC DNA]</scope>
    <source>
        <strain evidence="7 8">NEAU-GS14</strain>
    </source>
</reference>
<keyword evidence="4" id="KW-0378">Hydrolase</keyword>
<evidence type="ECO:0000256" key="5">
    <source>
        <dbReference type="ARBA" id="ARBA00023204"/>
    </source>
</evidence>
<dbReference type="Proteomes" id="UP000308705">
    <property type="component" value="Unassembled WGS sequence"/>
</dbReference>
<evidence type="ECO:0000256" key="2">
    <source>
        <dbReference type="ARBA" id="ARBA00022759"/>
    </source>
</evidence>
<dbReference type="GO" id="GO:0006298">
    <property type="term" value="P:mismatch repair"/>
    <property type="evidence" value="ECO:0007669"/>
    <property type="project" value="InterPro"/>
</dbReference>
<evidence type="ECO:0000313" key="7">
    <source>
        <dbReference type="EMBL" id="TKK85826.1"/>
    </source>
</evidence>
<keyword evidence="3" id="KW-0227">DNA damage</keyword>
<dbReference type="InterPro" id="IPR011335">
    <property type="entry name" value="Restrct_endonuc-II-like"/>
</dbReference>
<protein>
    <submittedName>
        <fullName evidence="7">Very short patch repair endonuclease</fullName>
    </submittedName>
</protein>
<sequence>MSRRMRSQREFDTGIEVELRKLLWARGLRYRIHAQVIPGTRRKVDLVFPGAKVAVFVDGCFWHGCPRHYTAPANNNDWWLKKIRTNRTRDINSFRRLRSIDWRVIRVWGHQDLEAAADKIEAIVRARRATTQ</sequence>
<keyword evidence="8" id="KW-1185">Reference proteome</keyword>
<comment type="caution">
    <text evidence="7">The sequence shown here is derived from an EMBL/GenBank/DDBJ whole genome shotgun (WGS) entry which is preliminary data.</text>
</comment>
<dbReference type="GO" id="GO:0016787">
    <property type="term" value="F:hydrolase activity"/>
    <property type="evidence" value="ECO:0007669"/>
    <property type="project" value="UniProtKB-KW"/>
</dbReference>